<keyword evidence="5 9" id="KW-0732">Signal</keyword>
<dbReference type="SUPFAM" id="SSF56935">
    <property type="entry name" value="Porins"/>
    <property type="match status" value="1"/>
</dbReference>
<dbReference type="EMBL" id="VJZL01000007">
    <property type="protein sequence ID" value="TRX11272.1"/>
    <property type="molecule type" value="Genomic_DNA"/>
</dbReference>
<evidence type="ECO:0000259" key="10">
    <source>
        <dbReference type="Pfam" id="PF07715"/>
    </source>
</evidence>
<evidence type="ECO:0000256" key="3">
    <source>
        <dbReference type="ARBA" id="ARBA00022452"/>
    </source>
</evidence>
<keyword evidence="2 8" id="KW-0813">Transport</keyword>
<dbReference type="AlphaFoldDB" id="A0A553BSP8"/>
<comment type="caution">
    <text evidence="11">The sequence shown here is derived from an EMBL/GenBank/DDBJ whole genome shotgun (WGS) entry which is preliminary data.</text>
</comment>
<dbReference type="Gene3D" id="2.60.40.1120">
    <property type="entry name" value="Carboxypeptidase-like, regulatory domain"/>
    <property type="match status" value="1"/>
</dbReference>
<name>A0A553BSP8_9FLAO</name>
<protein>
    <submittedName>
        <fullName evidence="11">SusC/RagA family TonB-linked outer membrane protein</fullName>
    </submittedName>
</protein>
<evidence type="ECO:0000313" key="11">
    <source>
        <dbReference type="EMBL" id="TRX11272.1"/>
    </source>
</evidence>
<dbReference type="InterPro" id="IPR036942">
    <property type="entry name" value="Beta-barrel_TonB_sf"/>
</dbReference>
<dbReference type="InterPro" id="IPR039426">
    <property type="entry name" value="TonB-dep_rcpt-like"/>
</dbReference>
<accession>A0A553BSP8</accession>
<feature type="chain" id="PRO_5021859609" evidence="9">
    <location>
        <begin position="39"/>
        <end position="1108"/>
    </location>
</feature>
<evidence type="ECO:0000256" key="7">
    <source>
        <dbReference type="ARBA" id="ARBA00023237"/>
    </source>
</evidence>
<organism evidence="11 12">
    <name type="scientific">Flavobacterium gawalongense</name>
    <dbReference type="NCBI Taxonomy" id="2594432"/>
    <lineage>
        <taxon>Bacteria</taxon>
        <taxon>Pseudomonadati</taxon>
        <taxon>Bacteroidota</taxon>
        <taxon>Flavobacteriia</taxon>
        <taxon>Flavobacteriales</taxon>
        <taxon>Flavobacteriaceae</taxon>
        <taxon>Flavobacterium</taxon>
    </lineage>
</organism>
<dbReference type="PROSITE" id="PS52016">
    <property type="entry name" value="TONB_DEPENDENT_REC_3"/>
    <property type="match status" value="1"/>
</dbReference>
<dbReference type="Pfam" id="PF07715">
    <property type="entry name" value="Plug"/>
    <property type="match status" value="1"/>
</dbReference>
<dbReference type="InterPro" id="IPR018247">
    <property type="entry name" value="EF_Hand_1_Ca_BS"/>
</dbReference>
<keyword evidence="3 8" id="KW-1134">Transmembrane beta strand</keyword>
<evidence type="ECO:0000256" key="5">
    <source>
        <dbReference type="ARBA" id="ARBA00022729"/>
    </source>
</evidence>
<evidence type="ECO:0000256" key="1">
    <source>
        <dbReference type="ARBA" id="ARBA00004571"/>
    </source>
</evidence>
<feature type="domain" description="TonB-dependent receptor plug" evidence="10">
    <location>
        <begin position="153"/>
        <end position="261"/>
    </location>
</feature>
<feature type="signal peptide" evidence="9">
    <location>
        <begin position="1"/>
        <end position="38"/>
    </location>
</feature>
<dbReference type="InterPro" id="IPR012910">
    <property type="entry name" value="Plug_dom"/>
</dbReference>
<dbReference type="Gene3D" id="2.40.170.20">
    <property type="entry name" value="TonB-dependent receptor, beta-barrel domain"/>
    <property type="match status" value="1"/>
</dbReference>
<evidence type="ECO:0000256" key="6">
    <source>
        <dbReference type="ARBA" id="ARBA00023136"/>
    </source>
</evidence>
<dbReference type="InterPro" id="IPR023996">
    <property type="entry name" value="TonB-dep_OMP_SusC/RagA"/>
</dbReference>
<gene>
    <name evidence="11" type="ORF">FNW11_05940</name>
</gene>
<dbReference type="OrthoDB" id="9768177at2"/>
<proteinExistence type="inferred from homology"/>
<dbReference type="SUPFAM" id="SSF49464">
    <property type="entry name" value="Carboxypeptidase regulatory domain-like"/>
    <property type="match status" value="1"/>
</dbReference>
<evidence type="ECO:0000313" key="12">
    <source>
        <dbReference type="Proteomes" id="UP000318669"/>
    </source>
</evidence>
<evidence type="ECO:0000256" key="4">
    <source>
        <dbReference type="ARBA" id="ARBA00022692"/>
    </source>
</evidence>
<dbReference type="GO" id="GO:0009279">
    <property type="term" value="C:cell outer membrane"/>
    <property type="evidence" value="ECO:0007669"/>
    <property type="project" value="UniProtKB-SubCell"/>
</dbReference>
<dbReference type="NCBIfam" id="TIGR04056">
    <property type="entry name" value="OMP_RagA_SusC"/>
    <property type="match status" value="1"/>
</dbReference>
<keyword evidence="4 8" id="KW-0812">Transmembrane</keyword>
<keyword evidence="7 8" id="KW-0998">Cell outer membrane</keyword>
<dbReference type="PROSITE" id="PS00018">
    <property type="entry name" value="EF_HAND_1"/>
    <property type="match status" value="1"/>
</dbReference>
<dbReference type="Gene3D" id="2.170.130.10">
    <property type="entry name" value="TonB-dependent receptor, plug domain"/>
    <property type="match status" value="1"/>
</dbReference>
<dbReference type="PANTHER" id="PTHR30069">
    <property type="entry name" value="TONB-DEPENDENT OUTER MEMBRANE RECEPTOR"/>
    <property type="match status" value="1"/>
</dbReference>
<dbReference type="GO" id="GO:0044718">
    <property type="term" value="P:siderophore transmembrane transport"/>
    <property type="evidence" value="ECO:0007669"/>
    <property type="project" value="TreeGrafter"/>
</dbReference>
<keyword evidence="6 8" id="KW-0472">Membrane</keyword>
<dbReference type="Proteomes" id="UP000318669">
    <property type="component" value="Unassembled WGS sequence"/>
</dbReference>
<dbReference type="GO" id="GO:0015344">
    <property type="term" value="F:siderophore uptake transmembrane transporter activity"/>
    <property type="evidence" value="ECO:0007669"/>
    <property type="project" value="TreeGrafter"/>
</dbReference>
<comment type="subcellular location">
    <subcellularLocation>
        <location evidence="1 8">Cell outer membrane</location>
        <topology evidence="1 8">Multi-pass membrane protein</topology>
    </subcellularLocation>
</comment>
<dbReference type="InterPro" id="IPR008969">
    <property type="entry name" value="CarboxyPept-like_regulatory"/>
</dbReference>
<evidence type="ECO:0000256" key="9">
    <source>
        <dbReference type="SAM" id="SignalP"/>
    </source>
</evidence>
<dbReference type="InterPro" id="IPR037066">
    <property type="entry name" value="Plug_dom_sf"/>
</dbReference>
<dbReference type="Pfam" id="PF13715">
    <property type="entry name" value="CarbopepD_reg_2"/>
    <property type="match status" value="1"/>
</dbReference>
<sequence length="1108" mass="120959">MNCFMNKPKIIQYKLKFLSKPTLLVLLLGCSAVGDVYAADSNKAINLSLSETGLSSVQQSITITGKVVSADDNMGIPGVNVTVKGVKGGVSTDFDGNYSINVSSSQAILVFTSVGFKTQEIKVGSQTSINVKLQADIASLNEVVVVGYGTIKKATLTGSVTQVKGDEVLKGKATNNIAAALQGEIPGLVITRTSSRPGNEGIDITLRGGISVNATAPMILIDGVEAYGFELSQINADDVDTVSVLKDGAAAIYGTRAGGGVILITTKRGKSGKTKVSYSGSTHVNMLGNRFPVANGQTWGKMFVDTVTSDAFALGPNNPQYDWWIWGEGVYRAMAAGERTEGLAFGLWRVLDPNVNQFDAVYGDTWGKDHNLSFSGGNENLKVYTSLGYSDDRSLVDVVYDGQKKYNFRTNIDYKVNDWIKTDFNMSYDKRTVSTPINGIGHGIQDFYIFPLYNTYGQFYDTFGNNNLLAKLIEGGRKNNTDNVLRLGGKLTLDLGKITKGLSVSGSANMRQLNTLLIERNNKITMYDWSGETTNPTGLPDYTLGTGSIKSQTTALNTNVKNTNIDGFYQVYNAIAAYNREFSGHNIGLIAGMTSEKFHEQKFVGFRKNLSNNLLDDINLGDATTAEATGGSFETGLVSYLGRLNYDYKGIFLLEGNFRRDGSSKFTPENRWANFGGVSAGVRLSELPSLKKLNLFDNLKIRSSYGETGSQTGIGNYDYISGVGTGTTVFGYTGALYNTSSVSSITSTERTWERVASTNLAIDFDVLNNRLGGTFEIFERENKGMLIPVVYPQALGGIAPRTNSGNFIAKGWELTLNWKDKINDDFSYRIGATLTDSRTEVTSYSGAKAINRGLNSPVYNGSGAFPTYIEGKPLNALYVYKTDGYLQNTAEVAAYYTAITQTTGGEHPVQGTSNQLTPGSVRKVDLNNDGRITTDDLYYYGDANPHYLFGLNLGLNYKNFDFKMFIQGVGQQNNLREGSLSSPWFQKFTNQNATFYGQTWTPENPNARYPVMSQNGARNNWNYKWANDISINNNWYARAKSVALGYTLPKTLLNRMLIDNLRVYVSGDNLFEISNVKDGFDPESKSATGQGNVDVYSRTISFGIDLSL</sequence>
<evidence type="ECO:0000256" key="8">
    <source>
        <dbReference type="PROSITE-ProRule" id="PRU01360"/>
    </source>
</evidence>
<evidence type="ECO:0000256" key="2">
    <source>
        <dbReference type="ARBA" id="ARBA00022448"/>
    </source>
</evidence>
<dbReference type="PANTHER" id="PTHR30069:SF29">
    <property type="entry name" value="HEMOGLOBIN AND HEMOGLOBIN-HAPTOGLOBIN-BINDING PROTEIN 1-RELATED"/>
    <property type="match status" value="1"/>
</dbReference>
<comment type="similarity">
    <text evidence="8">Belongs to the TonB-dependent receptor family.</text>
</comment>
<reference evidence="11 12" key="1">
    <citation type="submission" date="2019-07" db="EMBL/GenBank/DDBJ databases">
        <title>Novel species of Flavobacterium.</title>
        <authorList>
            <person name="Liu Q."/>
            <person name="Xin Y.-H."/>
        </authorList>
    </citation>
    <scope>NUCLEOTIDE SEQUENCE [LARGE SCALE GENOMIC DNA]</scope>
    <source>
        <strain evidence="11 12">GSR22</strain>
    </source>
</reference>